<proteinExistence type="predicted"/>
<keyword evidence="1" id="KW-0812">Transmembrane</keyword>
<dbReference type="Proteomes" id="UP000647235">
    <property type="component" value="Unassembled WGS sequence"/>
</dbReference>
<gene>
    <name evidence="2" type="ORF">H8S07_02020</name>
</gene>
<evidence type="ECO:0000313" key="2">
    <source>
        <dbReference type="EMBL" id="MBC5664064.1"/>
    </source>
</evidence>
<keyword evidence="1" id="KW-0472">Membrane</keyword>
<comment type="caution">
    <text evidence="2">The sequence shown here is derived from an EMBL/GenBank/DDBJ whole genome shotgun (WGS) entry which is preliminary data.</text>
</comment>
<accession>A0ABR7ERZ6</accession>
<feature type="transmembrane region" description="Helical" evidence="1">
    <location>
        <begin position="60"/>
        <end position="78"/>
    </location>
</feature>
<sequence length="199" mass="23029">MAGRYCVKYKESQNTLQKICKLFRMDESDITLKFVVFFLGILIFYFVMKFGNPGNDMTKFVVRYIIWWIAAFAVGITLNRTIWRKALDATAIGDAEDQFLRRNKLNGGTVSTELDFYDDHFDSVMEMKTRSFQYANVVKLLESEDAFAVVVKTEPDSKGSPRAMCGFPKDALEQGSIDELRAFLLERCTNMRRKKVKKF</sequence>
<organism evidence="2 3">
    <name type="scientific">Dorea hominis</name>
    <dbReference type="NCBI Taxonomy" id="2763040"/>
    <lineage>
        <taxon>Bacteria</taxon>
        <taxon>Bacillati</taxon>
        <taxon>Bacillota</taxon>
        <taxon>Clostridia</taxon>
        <taxon>Lachnospirales</taxon>
        <taxon>Lachnospiraceae</taxon>
        <taxon>Dorea</taxon>
    </lineage>
</organism>
<reference evidence="2 3" key="1">
    <citation type="submission" date="2020-08" db="EMBL/GenBank/DDBJ databases">
        <title>Genome public.</title>
        <authorList>
            <person name="Liu C."/>
            <person name="Sun Q."/>
        </authorList>
    </citation>
    <scope>NUCLEOTIDE SEQUENCE [LARGE SCALE GENOMIC DNA]</scope>
    <source>
        <strain evidence="2 3">NSJ-36</strain>
    </source>
</reference>
<protein>
    <recommendedName>
        <fullName evidence="4">YcxB-like protein domain-containing protein</fullName>
    </recommendedName>
</protein>
<evidence type="ECO:0000313" key="3">
    <source>
        <dbReference type="Proteomes" id="UP000647235"/>
    </source>
</evidence>
<keyword evidence="3" id="KW-1185">Reference proteome</keyword>
<dbReference type="RefSeq" id="WP_118519316.1">
    <property type="nucleotide sequence ID" value="NZ_JACOOY010000002.1"/>
</dbReference>
<feature type="transmembrane region" description="Helical" evidence="1">
    <location>
        <begin position="30"/>
        <end position="48"/>
    </location>
</feature>
<name>A0ABR7ERZ6_9FIRM</name>
<keyword evidence="1" id="KW-1133">Transmembrane helix</keyword>
<evidence type="ECO:0008006" key="4">
    <source>
        <dbReference type="Google" id="ProtNLM"/>
    </source>
</evidence>
<evidence type="ECO:0000256" key="1">
    <source>
        <dbReference type="SAM" id="Phobius"/>
    </source>
</evidence>
<dbReference type="EMBL" id="JACOOY010000002">
    <property type="protein sequence ID" value="MBC5664064.1"/>
    <property type="molecule type" value="Genomic_DNA"/>
</dbReference>